<dbReference type="Proteomes" id="UP000288587">
    <property type="component" value="Unassembled WGS sequence"/>
</dbReference>
<accession>A0A3S2XXL7</accession>
<evidence type="ECO:0000313" key="3">
    <source>
        <dbReference type="Proteomes" id="UP000288587"/>
    </source>
</evidence>
<comment type="caution">
    <text evidence="2">The sequence shown here is derived from an EMBL/GenBank/DDBJ whole genome shotgun (WGS) entry which is preliminary data.</text>
</comment>
<gene>
    <name evidence="2" type="ORF">EOD73_07705</name>
</gene>
<keyword evidence="3" id="KW-1185">Reference proteome</keyword>
<reference evidence="2 3" key="1">
    <citation type="submission" date="2019-01" db="EMBL/GenBank/DDBJ databases">
        <authorList>
            <person name="Chen W.-M."/>
        </authorList>
    </citation>
    <scope>NUCLEOTIDE SEQUENCE [LARGE SCALE GENOMIC DNA]</scope>
    <source>
        <strain evidence="2 3">CCP-18</strain>
    </source>
</reference>
<dbReference type="InterPro" id="IPR013783">
    <property type="entry name" value="Ig-like_fold"/>
</dbReference>
<dbReference type="PROSITE" id="PS51257">
    <property type="entry name" value="PROKAR_LIPOPROTEIN"/>
    <property type="match status" value="1"/>
</dbReference>
<keyword evidence="1" id="KW-0732">Signal</keyword>
<evidence type="ECO:0000313" key="2">
    <source>
        <dbReference type="EMBL" id="RVT88843.1"/>
    </source>
</evidence>
<dbReference type="Gene3D" id="2.60.40.10">
    <property type="entry name" value="Immunoglobulins"/>
    <property type="match status" value="3"/>
</dbReference>
<dbReference type="AlphaFoldDB" id="A0A3S2XXL7"/>
<dbReference type="EMBL" id="SACM01000001">
    <property type="protein sequence ID" value="RVT88843.1"/>
    <property type="molecule type" value="Genomic_DNA"/>
</dbReference>
<feature type="chain" id="PRO_5018623179" evidence="1">
    <location>
        <begin position="21"/>
        <end position="1011"/>
    </location>
</feature>
<dbReference type="Pfam" id="PF17957">
    <property type="entry name" value="Big_7"/>
    <property type="match status" value="2"/>
</dbReference>
<evidence type="ECO:0000256" key="1">
    <source>
        <dbReference type="SAM" id="SignalP"/>
    </source>
</evidence>
<organism evidence="2 3">
    <name type="scientific">Inhella crocodyli</name>
    <dbReference type="NCBI Taxonomy" id="2499851"/>
    <lineage>
        <taxon>Bacteria</taxon>
        <taxon>Pseudomonadati</taxon>
        <taxon>Pseudomonadota</taxon>
        <taxon>Betaproteobacteria</taxon>
        <taxon>Burkholderiales</taxon>
        <taxon>Sphaerotilaceae</taxon>
        <taxon>Inhella</taxon>
    </lineage>
</organism>
<protein>
    <submittedName>
        <fullName evidence="2">DNRLRE domain-containing protein</fullName>
    </submittedName>
</protein>
<sequence>MTNRHTPSLPFAWRAPVAVAALMLLASCGGGQPDPQPVLKAAAVRQAPPVRAQEAFAIQDSAAPILSVGRALQFRLSASNAEGEVRWRVAAGALPQGLRLTPNGDLLGTAQRAGETWVEVEAVDAAGQVAQARLRFSVVEPDAAEASDADSPTRWAGRALRDPVGAAAGPDRRARAVAADGTPLADLPELVALLRTVPEGGWVQVNANLFNSVWTPADLRVWEQNFGGVGQPASLITAWSGFAWDSRRGDLLLFGGGHANYGGNEVYRWRGSTRLWERASLPSDIQLFRAGAFHAVDGPDNAPAAAHTYDNNIYLPVADRFLVLGGASYNTGGAYVRDNGSGGTRVTGPYLWDPAKADPMKVGGTTGSHVKRVAPFPEVTGGAMWQNRDAARYFAPTSIPGAHLQGCTGYAQEGGKDVVYMAARPPGGGTSTYLYRLALNDVGNPAADTWSRVGAWWDTPQGQTVCAYDPVQRLVVRVADKTRPFAFWNVATALTGPNGNADKTLSYTEASGELQALLSAGTLSIQNCGFDFDPVRRDHVLWCGADYLWRLKPPATVSTTGWTLTRQPNVGGALPSANVGTGILGKWKYIPNLDAFMALQNSMEGQVWLYKPFGWQPPNGTPAPVNQPPSVALSAPRQGDVVAPGQAMTVAATASDPDAGGSVVKVEFLENDLVVATLTQAPWQVVRNAPATGSVRFAARATDNAGAVTTSSTVTVQVQVPNQAPSVSLTSPQSGQTFVLGQPIVITAQPSDPEGQVASVSFFANGVPLATVTQAPWSTTWSQASLGTKVLTATVTDAGGLTANASAVSITVQAPPETGTPVIRVLQDGLAGYNGTRDANLYVWWPTTNLGARTNLADEYGSYTPVLRFAIFAREGGPIPDNATIVSAQLGLFKSTAYDVTLSAYRLLCDWNEVTVTWNACRSGTNWASPGAVGSSDALAIADGSGAIGWPAGWMSIDVGPGVRAMQQGAVNHGWKLRRTAGNPNLKTFWSREYALDPSLRPKLTVTYTVP</sequence>
<dbReference type="NCBIfam" id="NF033679">
    <property type="entry name" value="DNRLRE_dom"/>
    <property type="match status" value="1"/>
</dbReference>
<name>A0A3S2XXL7_9BURK</name>
<feature type="signal peptide" evidence="1">
    <location>
        <begin position="1"/>
        <end position="20"/>
    </location>
</feature>
<proteinExistence type="predicted"/>